<dbReference type="EMBL" id="GL876962">
    <property type="protein sequence ID" value="EGD71944.1"/>
    <property type="molecule type" value="Genomic_DNA"/>
</dbReference>
<evidence type="ECO:0000313" key="2">
    <source>
        <dbReference type="EMBL" id="EGD71944.1"/>
    </source>
</evidence>
<reference evidence="2 3" key="1">
    <citation type="submission" date="2011-03" db="EMBL/GenBank/DDBJ databases">
        <title>A unique three-unit tRNA splicing endonuclease found in ultrasmall Archaea possesses broad substrate specificity.</title>
        <authorList>
            <person name="Fujishima K."/>
            <person name="Sugahara J."/>
            <person name="Miller C.S."/>
            <person name="Baker B.J."/>
            <person name="Di Giulio M."/>
            <person name="Tomita M."/>
            <person name="Banfield J.F."/>
            <person name="Kanai A."/>
        </authorList>
    </citation>
    <scope>NUCLEOTIDE SEQUENCE [LARGE SCALE GENOMIC DNA]</scope>
</reference>
<evidence type="ECO:0000313" key="3">
    <source>
        <dbReference type="Proteomes" id="UP000243774"/>
    </source>
</evidence>
<dbReference type="AlphaFoldDB" id="F2UTZ3"/>
<keyword evidence="1" id="KW-0812">Transmembrane</keyword>
<sequence length="187" mass="19626">MMVYNFVISADSVSLIFLILPIIIGLIIILLGFFGRKKNENTKGIKTTSQITVGIGLAVIALGIILFFAIGTSYKVTVNTGYIYVSGPAIAGGNINVTSGDIASAYVSNILSGNLTLSVRTGGTSIGNINAGKFLLSNNANAYVVSSNSTDIIIKLKSGNYLVLGSSDTYFLASIISKYVYNVSGYP</sequence>
<keyword evidence="1" id="KW-1133">Transmembrane helix</keyword>
<dbReference type="Proteomes" id="UP000243774">
    <property type="component" value="Unassembled WGS sequence"/>
</dbReference>
<accession>F2UTZ3</accession>
<gene>
    <name evidence="2" type="ORF">CSMARM5_0091</name>
</gene>
<dbReference type="HOGENOM" id="CLU_1444628_0_0_2"/>
<feature type="transmembrane region" description="Helical" evidence="1">
    <location>
        <begin position="12"/>
        <end position="34"/>
    </location>
</feature>
<feature type="transmembrane region" description="Helical" evidence="1">
    <location>
        <begin position="55"/>
        <end position="74"/>
    </location>
</feature>
<evidence type="ECO:0000256" key="1">
    <source>
        <dbReference type="SAM" id="Phobius"/>
    </source>
</evidence>
<protein>
    <submittedName>
        <fullName evidence="2">Uncharacterized membrane protein</fullName>
    </submittedName>
</protein>
<proteinExistence type="predicted"/>
<organism evidence="2 3">
    <name type="scientific">Candidatus Parvarchaeum acidophilus ARMAN-5_'5-way FS'</name>
    <dbReference type="NCBI Taxonomy" id="994838"/>
    <lineage>
        <taxon>Archaea</taxon>
        <taxon>Candidatus Parvarchaeota</taxon>
        <taxon>Candidatus Parvarchaeum</taxon>
    </lineage>
</organism>
<keyword evidence="1" id="KW-0472">Membrane</keyword>
<name>F2UTZ3_PARA5</name>